<protein>
    <recommendedName>
        <fullName evidence="5">AMP-dependent synthetase/ligase domain-containing protein</fullName>
    </recommendedName>
</protein>
<dbReference type="GO" id="GO:0009698">
    <property type="term" value="P:phenylpropanoid metabolic process"/>
    <property type="evidence" value="ECO:0007669"/>
    <property type="project" value="UniProtKB-KW"/>
</dbReference>
<comment type="caution">
    <text evidence="6">The sequence shown here is derived from an EMBL/GenBank/DDBJ whole genome shotgun (WGS) entry which is preliminary data.</text>
</comment>
<evidence type="ECO:0000313" key="7">
    <source>
        <dbReference type="Proteomes" id="UP001188597"/>
    </source>
</evidence>
<dbReference type="Proteomes" id="UP001188597">
    <property type="component" value="Unassembled WGS sequence"/>
</dbReference>
<evidence type="ECO:0000256" key="4">
    <source>
        <dbReference type="ARBA" id="ARBA00023051"/>
    </source>
</evidence>
<proteinExistence type="inferred from homology"/>
<dbReference type="PROSITE" id="PS00455">
    <property type="entry name" value="AMP_BINDING"/>
    <property type="match status" value="1"/>
</dbReference>
<dbReference type="AlphaFoldDB" id="A0AA88WU42"/>
<organism evidence="6 7">
    <name type="scientific">Escallonia herrerae</name>
    <dbReference type="NCBI Taxonomy" id="1293975"/>
    <lineage>
        <taxon>Eukaryota</taxon>
        <taxon>Viridiplantae</taxon>
        <taxon>Streptophyta</taxon>
        <taxon>Embryophyta</taxon>
        <taxon>Tracheophyta</taxon>
        <taxon>Spermatophyta</taxon>
        <taxon>Magnoliopsida</taxon>
        <taxon>eudicotyledons</taxon>
        <taxon>Gunneridae</taxon>
        <taxon>Pentapetalae</taxon>
        <taxon>asterids</taxon>
        <taxon>campanulids</taxon>
        <taxon>Escalloniales</taxon>
        <taxon>Escalloniaceae</taxon>
        <taxon>Escallonia</taxon>
    </lineage>
</organism>
<accession>A0AA88WU42</accession>
<name>A0AA88WU42_9ASTE</name>
<feature type="domain" description="AMP-dependent synthetase/ligase" evidence="5">
    <location>
        <begin position="78"/>
        <end position="289"/>
    </location>
</feature>
<dbReference type="PANTHER" id="PTHR43859">
    <property type="entry name" value="ACYL-ACTIVATING ENZYME"/>
    <property type="match status" value="1"/>
</dbReference>
<evidence type="ECO:0000256" key="2">
    <source>
        <dbReference type="ARBA" id="ARBA00006432"/>
    </source>
</evidence>
<sequence>MDLLKPGAANLCPLTPITFLERSATVYGDCTSLVYNGTTYTWSETYRRCLQLTSSIASLGVRRLQVVSVLAPNVPASSPSNGRTISVLLRHGESKLVFSDFRLRSLLLEAMSLYPTGDRCPILVLITDDVASSSLSARFHATHDELVKSGDPGFEWAHPETEWDPLTLNYTSGTTSSPKGVVHSHRGVFIMTLDSLIDKAVPKHPTFLWTFPMFHSSGWNIIWGMAAVGGTNICLPKFDPPVAYAAIEKHNVTHMCGAPVVLNMLSTAPNAKPLKNPVHILTGGSPPPAG</sequence>
<gene>
    <name evidence="6" type="ORF">RJ639_042266</name>
</gene>
<evidence type="ECO:0000256" key="1">
    <source>
        <dbReference type="ARBA" id="ARBA00004930"/>
    </source>
</evidence>
<dbReference type="GO" id="GO:0016874">
    <property type="term" value="F:ligase activity"/>
    <property type="evidence" value="ECO:0007669"/>
    <property type="project" value="UniProtKB-KW"/>
</dbReference>
<comment type="similarity">
    <text evidence="2">Belongs to the ATP-dependent AMP-binding enzyme family.</text>
</comment>
<evidence type="ECO:0000259" key="5">
    <source>
        <dbReference type="Pfam" id="PF00501"/>
    </source>
</evidence>
<keyword evidence="4" id="KW-0587">Phenylpropanoid metabolism</keyword>
<dbReference type="InterPro" id="IPR020845">
    <property type="entry name" value="AMP-binding_CS"/>
</dbReference>
<dbReference type="Pfam" id="PF00501">
    <property type="entry name" value="AMP-binding"/>
    <property type="match status" value="1"/>
</dbReference>
<dbReference type="Gene3D" id="3.40.50.12780">
    <property type="entry name" value="N-terminal domain of ligase-like"/>
    <property type="match status" value="1"/>
</dbReference>
<dbReference type="PANTHER" id="PTHR43859:SF57">
    <property type="entry name" value="ACYL-ACTIVATING ENZYME 8-RELATED"/>
    <property type="match status" value="1"/>
</dbReference>
<dbReference type="InterPro" id="IPR000873">
    <property type="entry name" value="AMP-dep_synth/lig_dom"/>
</dbReference>
<dbReference type="InterPro" id="IPR042099">
    <property type="entry name" value="ANL_N_sf"/>
</dbReference>
<keyword evidence="7" id="KW-1185">Reference proteome</keyword>
<reference evidence="6" key="1">
    <citation type="submission" date="2022-12" db="EMBL/GenBank/DDBJ databases">
        <title>Draft genome assemblies for two species of Escallonia (Escalloniales).</title>
        <authorList>
            <person name="Chanderbali A."/>
            <person name="Dervinis C."/>
            <person name="Anghel I."/>
            <person name="Soltis D."/>
            <person name="Soltis P."/>
            <person name="Zapata F."/>
        </authorList>
    </citation>
    <scope>NUCLEOTIDE SEQUENCE</scope>
    <source>
        <strain evidence="6">UCBG64.0493</strain>
        <tissue evidence="6">Leaf</tissue>
    </source>
</reference>
<comment type="pathway">
    <text evidence="1">Phytoalexin biosynthesis; 3,4',5-trihydroxystilbene biosynthesis; 3,4',5-trihydroxystilbene from trans-4-coumarate: step 1/2.</text>
</comment>
<keyword evidence="3" id="KW-0436">Ligase</keyword>
<evidence type="ECO:0000313" key="6">
    <source>
        <dbReference type="EMBL" id="KAK3027590.1"/>
    </source>
</evidence>
<evidence type="ECO:0000256" key="3">
    <source>
        <dbReference type="ARBA" id="ARBA00022598"/>
    </source>
</evidence>
<dbReference type="EMBL" id="JAVXUP010000453">
    <property type="protein sequence ID" value="KAK3027590.1"/>
    <property type="molecule type" value="Genomic_DNA"/>
</dbReference>
<dbReference type="SUPFAM" id="SSF56801">
    <property type="entry name" value="Acetyl-CoA synthetase-like"/>
    <property type="match status" value="1"/>
</dbReference>